<dbReference type="PROSITE" id="PS50968">
    <property type="entry name" value="BIOTINYL_LIPOYL"/>
    <property type="match status" value="1"/>
</dbReference>
<reference evidence="3 4" key="1">
    <citation type="submission" date="2018-06" db="EMBL/GenBank/DDBJ databases">
        <title>Pedobacter endophyticus sp. nov., an endophytic bacterium isolated from a leaf of Triticum aestivum.</title>
        <authorList>
            <person name="Zhang L."/>
        </authorList>
    </citation>
    <scope>NUCLEOTIDE SEQUENCE [LARGE SCALE GENOMIC DNA]</scope>
    <source>
        <strain evidence="3 4">CM134L-2</strain>
    </source>
</reference>
<dbReference type="AlphaFoldDB" id="A0A3S3PB18"/>
<dbReference type="OrthoDB" id="9812676at2"/>
<dbReference type="InterPro" id="IPR050709">
    <property type="entry name" value="Biotin_Carboxyl_Carrier/Decarb"/>
</dbReference>
<accession>A0A3S3PB18</accession>
<keyword evidence="4" id="KW-1185">Reference proteome</keyword>
<dbReference type="CDD" id="cd06850">
    <property type="entry name" value="biotinyl_domain"/>
    <property type="match status" value="1"/>
</dbReference>
<proteinExistence type="predicted"/>
<dbReference type="Gene3D" id="2.40.50.100">
    <property type="match status" value="1"/>
</dbReference>
<feature type="domain" description="Lipoyl-binding" evidence="2">
    <location>
        <begin position="97"/>
        <end position="166"/>
    </location>
</feature>
<name>A0A3S3PB18_9SPHI</name>
<dbReference type="InterPro" id="IPR000089">
    <property type="entry name" value="Biotin_lipoyl"/>
</dbReference>
<protein>
    <submittedName>
        <fullName evidence="3">Biotin/lipoyl-binding protein</fullName>
    </submittedName>
</protein>
<dbReference type="SUPFAM" id="SSF51230">
    <property type="entry name" value="Single hybrid motif"/>
    <property type="match status" value="1"/>
</dbReference>
<dbReference type="RefSeq" id="WP_113647806.1">
    <property type="nucleotide sequence ID" value="NZ_QMHN01000004.1"/>
</dbReference>
<evidence type="ECO:0000256" key="1">
    <source>
        <dbReference type="ARBA" id="ARBA00023267"/>
    </source>
</evidence>
<dbReference type="PANTHER" id="PTHR45266:SF3">
    <property type="entry name" value="OXALOACETATE DECARBOXYLASE ALPHA CHAIN"/>
    <property type="match status" value="1"/>
</dbReference>
<dbReference type="InterPro" id="IPR011053">
    <property type="entry name" value="Single_hybrid_motif"/>
</dbReference>
<organism evidence="3 4">
    <name type="scientific">Pedobacter chitinilyticus</name>
    <dbReference type="NCBI Taxonomy" id="2233776"/>
    <lineage>
        <taxon>Bacteria</taxon>
        <taxon>Pseudomonadati</taxon>
        <taxon>Bacteroidota</taxon>
        <taxon>Sphingobacteriia</taxon>
        <taxon>Sphingobacteriales</taxon>
        <taxon>Sphingobacteriaceae</taxon>
        <taxon>Pedobacter</taxon>
    </lineage>
</organism>
<gene>
    <name evidence="3" type="ORF">DPV69_12905</name>
</gene>
<dbReference type="PANTHER" id="PTHR45266">
    <property type="entry name" value="OXALOACETATE DECARBOXYLASE ALPHA CHAIN"/>
    <property type="match status" value="1"/>
</dbReference>
<dbReference type="PROSITE" id="PS00188">
    <property type="entry name" value="BIOTIN"/>
    <property type="match status" value="1"/>
</dbReference>
<evidence type="ECO:0000259" key="2">
    <source>
        <dbReference type="PROSITE" id="PS50968"/>
    </source>
</evidence>
<dbReference type="FunFam" id="2.40.50.100:FF:000003">
    <property type="entry name" value="Acetyl-CoA carboxylase biotin carboxyl carrier protein"/>
    <property type="match status" value="1"/>
</dbReference>
<dbReference type="Proteomes" id="UP000284120">
    <property type="component" value="Unassembled WGS sequence"/>
</dbReference>
<evidence type="ECO:0000313" key="3">
    <source>
        <dbReference type="EMBL" id="RWU06187.1"/>
    </source>
</evidence>
<keyword evidence="1" id="KW-0092">Biotin</keyword>
<dbReference type="InterPro" id="IPR001882">
    <property type="entry name" value="Biotin_BS"/>
</dbReference>
<dbReference type="Pfam" id="PF00364">
    <property type="entry name" value="Biotin_lipoyl"/>
    <property type="match status" value="1"/>
</dbReference>
<evidence type="ECO:0000313" key="4">
    <source>
        <dbReference type="Proteomes" id="UP000284120"/>
    </source>
</evidence>
<sequence length="166" mass="18592">MNKVTVNNHFQFDMDFVQEVLQVNNQPVDFDLLKTGTQSSHIIHDKKSYTVEVVDFDKAEKLAHIKVNGNVYQVQVTTQLDLLLKQLGMDNLASSKILQIKAPMPGLVLNVLVGEGTEVKKGDNLLVLEAMKMENMIKSPTDGVIKKIEVKQGDKVEKNELLVVFS</sequence>
<comment type="caution">
    <text evidence="3">The sequence shown here is derived from an EMBL/GenBank/DDBJ whole genome shotgun (WGS) entry which is preliminary data.</text>
</comment>
<dbReference type="EMBL" id="SAYW01000004">
    <property type="protein sequence ID" value="RWU06187.1"/>
    <property type="molecule type" value="Genomic_DNA"/>
</dbReference>